<reference evidence="4" key="1">
    <citation type="submission" date="2021-01" db="EMBL/GenBank/DDBJ databases">
        <title>Whole genome shotgun sequence of Dactylosporangium siamense NBRC 106093.</title>
        <authorList>
            <person name="Komaki H."/>
            <person name="Tamura T."/>
        </authorList>
    </citation>
    <scope>NUCLEOTIDE SEQUENCE</scope>
    <source>
        <strain evidence="4">NBRC 106093</strain>
    </source>
</reference>
<keyword evidence="3" id="KW-0732">Signal</keyword>
<protein>
    <recommendedName>
        <fullName evidence="6">LPXTG cell wall anchor domain-containing protein</fullName>
    </recommendedName>
</protein>
<feature type="signal peptide" evidence="3">
    <location>
        <begin position="1"/>
        <end position="24"/>
    </location>
</feature>
<keyword evidence="2" id="KW-1133">Transmembrane helix</keyword>
<sequence>MRWKIPAGVLMALAFLIPAAPAVAQAGSPGLDKACQTAERKVYKDIRELVTIDLDTASNTDVRVLANQILAAATADSLTTLPGKMQQQLDGAADGLRAFLKTNLQTTWSTDLRVAVNQTMTAAGANVKTAGQKALDDGTVDAFLAYLNNGLYVARALDCASEPPPSASASPSPSPSPSVSASSSAAPALPVTGTNIFFLVLAGSALILLGSGIVLVARRFRT</sequence>
<gene>
    <name evidence="4" type="ORF">Dsi01nite_093310</name>
</gene>
<evidence type="ECO:0000256" key="2">
    <source>
        <dbReference type="SAM" id="Phobius"/>
    </source>
</evidence>
<feature type="region of interest" description="Disordered" evidence="1">
    <location>
        <begin position="162"/>
        <end position="184"/>
    </location>
</feature>
<evidence type="ECO:0000256" key="3">
    <source>
        <dbReference type="SAM" id="SignalP"/>
    </source>
</evidence>
<dbReference type="RefSeq" id="WP_203852908.1">
    <property type="nucleotide sequence ID" value="NZ_BAAAVW010000032.1"/>
</dbReference>
<dbReference type="Pfam" id="PF03752">
    <property type="entry name" value="ALF"/>
    <property type="match status" value="1"/>
</dbReference>
<dbReference type="AlphaFoldDB" id="A0A919PZS1"/>
<keyword evidence="5" id="KW-1185">Reference proteome</keyword>
<dbReference type="NCBIfam" id="TIGR01167">
    <property type="entry name" value="LPXTG_anchor"/>
    <property type="match status" value="1"/>
</dbReference>
<feature type="transmembrane region" description="Helical" evidence="2">
    <location>
        <begin position="196"/>
        <end position="217"/>
    </location>
</feature>
<accession>A0A919PZS1</accession>
<evidence type="ECO:0000256" key="1">
    <source>
        <dbReference type="SAM" id="MobiDB-lite"/>
    </source>
</evidence>
<organism evidence="4 5">
    <name type="scientific">Dactylosporangium siamense</name>
    <dbReference type="NCBI Taxonomy" id="685454"/>
    <lineage>
        <taxon>Bacteria</taxon>
        <taxon>Bacillati</taxon>
        <taxon>Actinomycetota</taxon>
        <taxon>Actinomycetes</taxon>
        <taxon>Micromonosporales</taxon>
        <taxon>Micromonosporaceae</taxon>
        <taxon>Dactylosporangium</taxon>
    </lineage>
</organism>
<comment type="caution">
    <text evidence="4">The sequence shown here is derived from an EMBL/GenBank/DDBJ whole genome shotgun (WGS) entry which is preliminary data.</text>
</comment>
<dbReference type="EMBL" id="BONQ01000153">
    <property type="protein sequence ID" value="GIG51290.1"/>
    <property type="molecule type" value="Genomic_DNA"/>
</dbReference>
<evidence type="ECO:0008006" key="6">
    <source>
        <dbReference type="Google" id="ProtNLM"/>
    </source>
</evidence>
<dbReference type="Proteomes" id="UP000660611">
    <property type="component" value="Unassembled WGS sequence"/>
</dbReference>
<evidence type="ECO:0000313" key="4">
    <source>
        <dbReference type="EMBL" id="GIG51290.1"/>
    </source>
</evidence>
<dbReference type="InterPro" id="IPR005506">
    <property type="entry name" value="DUF312_ALF"/>
</dbReference>
<proteinExistence type="predicted"/>
<evidence type="ECO:0000313" key="5">
    <source>
        <dbReference type="Proteomes" id="UP000660611"/>
    </source>
</evidence>
<feature type="compositionally biased region" description="Pro residues" evidence="1">
    <location>
        <begin position="162"/>
        <end position="176"/>
    </location>
</feature>
<keyword evidence="2" id="KW-0472">Membrane</keyword>
<keyword evidence="2" id="KW-0812">Transmembrane</keyword>
<feature type="chain" id="PRO_5038866374" description="LPXTG cell wall anchor domain-containing protein" evidence="3">
    <location>
        <begin position="25"/>
        <end position="222"/>
    </location>
</feature>
<name>A0A919PZS1_9ACTN</name>